<keyword evidence="9" id="KW-1185">Reference proteome</keyword>
<dbReference type="PANTHER" id="PTHR47338:SF20">
    <property type="entry name" value="ZN(II)2CYS6 TRANSCRIPTION FACTOR (EUROFUNG)"/>
    <property type="match status" value="1"/>
</dbReference>
<dbReference type="GO" id="GO:0005634">
    <property type="term" value="C:nucleus"/>
    <property type="evidence" value="ECO:0007669"/>
    <property type="project" value="UniProtKB-SubCell"/>
</dbReference>
<dbReference type="SMART" id="SM00066">
    <property type="entry name" value="GAL4"/>
    <property type="match status" value="1"/>
</dbReference>
<evidence type="ECO:0000256" key="5">
    <source>
        <dbReference type="ARBA" id="ARBA00023163"/>
    </source>
</evidence>
<dbReference type="AlphaFoldDB" id="A0AA38Y4H5"/>
<dbReference type="Pfam" id="PF00172">
    <property type="entry name" value="Zn_clus"/>
    <property type="match status" value="1"/>
</dbReference>
<evidence type="ECO:0000256" key="6">
    <source>
        <dbReference type="ARBA" id="ARBA00023242"/>
    </source>
</evidence>
<dbReference type="InterPro" id="IPR036864">
    <property type="entry name" value="Zn2-C6_fun-type_DNA-bd_sf"/>
</dbReference>
<dbReference type="CDD" id="cd12148">
    <property type="entry name" value="fungal_TF_MHR"/>
    <property type="match status" value="1"/>
</dbReference>
<protein>
    <recommendedName>
        <fullName evidence="7">Zn(2)-C6 fungal-type domain-containing protein</fullName>
    </recommendedName>
</protein>
<gene>
    <name evidence="8" type="ORF">H2204_005959</name>
</gene>
<evidence type="ECO:0000313" key="8">
    <source>
        <dbReference type="EMBL" id="KAJ9635004.1"/>
    </source>
</evidence>
<reference evidence="8" key="1">
    <citation type="submission" date="2022-10" db="EMBL/GenBank/DDBJ databases">
        <title>Culturing micro-colonial fungi from biological soil crusts in the Mojave desert and describing Neophaeococcomyces mojavensis, and introducing the new genera and species Taxawa tesnikishii.</title>
        <authorList>
            <person name="Kurbessoian T."/>
            <person name="Stajich J.E."/>
        </authorList>
    </citation>
    <scope>NUCLEOTIDE SEQUENCE</scope>
    <source>
        <strain evidence="8">TK_35</strain>
    </source>
</reference>
<keyword evidence="6" id="KW-0539">Nucleus</keyword>
<feature type="domain" description="Zn(2)-C6 fungal-type" evidence="7">
    <location>
        <begin position="19"/>
        <end position="49"/>
    </location>
</feature>
<dbReference type="PROSITE" id="PS50048">
    <property type="entry name" value="ZN2_CY6_FUNGAL_2"/>
    <property type="match status" value="1"/>
</dbReference>
<dbReference type="InterPro" id="IPR001138">
    <property type="entry name" value="Zn2Cys6_DnaBD"/>
</dbReference>
<dbReference type="CDD" id="cd00067">
    <property type="entry name" value="GAL4"/>
    <property type="match status" value="1"/>
</dbReference>
<keyword evidence="5" id="KW-0804">Transcription</keyword>
<name>A0AA38Y4H5_9EURO</name>
<dbReference type="SUPFAM" id="SSF57701">
    <property type="entry name" value="Zn2/Cys6 DNA-binding domain"/>
    <property type="match status" value="1"/>
</dbReference>
<dbReference type="Proteomes" id="UP001172681">
    <property type="component" value="Unassembled WGS sequence"/>
</dbReference>
<dbReference type="GO" id="GO:0008270">
    <property type="term" value="F:zinc ion binding"/>
    <property type="evidence" value="ECO:0007669"/>
    <property type="project" value="InterPro"/>
</dbReference>
<evidence type="ECO:0000259" key="7">
    <source>
        <dbReference type="PROSITE" id="PS50048"/>
    </source>
</evidence>
<evidence type="ECO:0000256" key="3">
    <source>
        <dbReference type="ARBA" id="ARBA00023015"/>
    </source>
</evidence>
<comment type="caution">
    <text evidence="8">The sequence shown here is derived from an EMBL/GenBank/DDBJ whole genome shotgun (WGS) entry which is preliminary data.</text>
</comment>
<evidence type="ECO:0000313" key="9">
    <source>
        <dbReference type="Proteomes" id="UP001172681"/>
    </source>
</evidence>
<evidence type="ECO:0000256" key="4">
    <source>
        <dbReference type="ARBA" id="ARBA00023125"/>
    </source>
</evidence>
<keyword evidence="2" id="KW-0479">Metal-binding</keyword>
<accession>A0AA38Y4H5</accession>
<keyword evidence="4" id="KW-0238">DNA-binding</keyword>
<dbReference type="PROSITE" id="PS00463">
    <property type="entry name" value="ZN2_CY6_FUNGAL_1"/>
    <property type="match status" value="1"/>
</dbReference>
<evidence type="ECO:0000256" key="2">
    <source>
        <dbReference type="ARBA" id="ARBA00022723"/>
    </source>
</evidence>
<dbReference type="GO" id="GO:0000981">
    <property type="term" value="F:DNA-binding transcription factor activity, RNA polymerase II-specific"/>
    <property type="evidence" value="ECO:0007669"/>
    <property type="project" value="InterPro"/>
</dbReference>
<dbReference type="InterPro" id="IPR050815">
    <property type="entry name" value="TF_fung"/>
</dbReference>
<dbReference type="EMBL" id="JAPDRN010000035">
    <property type="protein sequence ID" value="KAJ9635004.1"/>
    <property type="molecule type" value="Genomic_DNA"/>
</dbReference>
<dbReference type="Gene3D" id="4.10.240.10">
    <property type="entry name" value="Zn(2)-C6 fungal-type DNA-binding domain"/>
    <property type="match status" value="1"/>
</dbReference>
<dbReference type="GO" id="GO:0003677">
    <property type="term" value="F:DNA binding"/>
    <property type="evidence" value="ECO:0007669"/>
    <property type="project" value="UniProtKB-KW"/>
</dbReference>
<comment type="subcellular location">
    <subcellularLocation>
        <location evidence="1">Nucleus</location>
    </subcellularLocation>
</comment>
<sequence>MAMETHGTPSSTMPKASQVCRLCRTRKKACDKRLPACGYCSKRGIVCVYGDDAASKVQDRVSMAATGVLAVRWAILSIFGTSGPSVLQAHTANGQASPHSSQPVTLAESLHSQVTNIIQSLDLSSVDIGARYFRGFHSSFPIIAPQRFHEIIREPVTPAADASVLLLSLALLTVEPFCDDLYMTAQLLFTSVQATTDASIALLQAAVVIAAYEYARGWVDAASISVVKCVRMGYCLGINKHDFEDGQMTSERVSTSQQSWNLWCIIVSEADIDVQQPPAYHLTHDTPLPFDLRPGANSSRPSLGMLGAVKVRNADDFGRQAQSVFLLYRVRQAIYAKSELGELARIDLDIQRFLIQVMKESTEVQSQAIHSTCTVIAVRTLFILHQHILTMQISQETLPEPQMQVVTQTSQAALSTAAKMVIDAVADHSHGVALITQTLPFCSRKNILDAKTVASSLDDGRSQPRDLKYVDLVEKALNRRWGAV</sequence>
<evidence type="ECO:0000256" key="1">
    <source>
        <dbReference type="ARBA" id="ARBA00004123"/>
    </source>
</evidence>
<keyword evidence="3" id="KW-0805">Transcription regulation</keyword>
<organism evidence="8 9">
    <name type="scientific">Knufia peltigerae</name>
    <dbReference type="NCBI Taxonomy" id="1002370"/>
    <lineage>
        <taxon>Eukaryota</taxon>
        <taxon>Fungi</taxon>
        <taxon>Dikarya</taxon>
        <taxon>Ascomycota</taxon>
        <taxon>Pezizomycotina</taxon>
        <taxon>Eurotiomycetes</taxon>
        <taxon>Chaetothyriomycetidae</taxon>
        <taxon>Chaetothyriales</taxon>
        <taxon>Trichomeriaceae</taxon>
        <taxon>Knufia</taxon>
    </lineage>
</organism>
<dbReference type="PANTHER" id="PTHR47338">
    <property type="entry name" value="ZN(II)2CYS6 TRANSCRIPTION FACTOR (EUROFUNG)-RELATED"/>
    <property type="match status" value="1"/>
</dbReference>
<proteinExistence type="predicted"/>